<dbReference type="OrthoDB" id="9800945at2"/>
<dbReference type="InterPro" id="IPR045057">
    <property type="entry name" value="Gcn5-rel_NAT"/>
</dbReference>
<sequence length="97" mass="10466">MSDLAIKKEAGDTKGRYVIEHADGATSELTFSILSKANVIADHTGVAPAHEGQGYGKALAEALVNDARAEGFQIVPLCSYINALRRRHPDWADVFQV</sequence>
<dbReference type="PROSITE" id="PS51729">
    <property type="entry name" value="GNAT_YJDJ"/>
    <property type="match status" value="1"/>
</dbReference>
<keyword evidence="3" id="KW-1185">Reference proteome</keyword>
<name>A0A1M5NC40_9RHOB</name>
<feature type="domain" description="N-acetyltransferase" evidence="1">
    <location>
        <begin position="9"/>
        <end position="96"/>
    </location>
</feature>
<dbReference type="SUPFAM" id="SSF55729">
    <property type="entry name" value="Acyl-CoA N-acyltransferases (Nat)"/>
    <property type="match status" value="1"/>
</dbReference>
<dbReference type="PANTHER" id="PTHR31435:SF10">
    <property type="entry name" value="BSR4717 PROTEIN"/>
    <property type="match status" value="1"/>
</dbReference>
<dbReference type="AlphaFoldDB" id="A0A1M5NC40"/>
<accession>A0A1M5NC40</accession>
<dbReference type="Proteomes" id="UP000184074">
    <property type="component" value="Unassembled WGS sequence"/>
</dbReference>
<dbReference type="EMBL" id="FQXB01000001">
    <property type="protein sequence ID" value="SHG87061.1"/>
    <property type="molecule type" value="Genomic_DNA"/>
</dbReference>
<reference evidence="2 3" key="1">
    <citation type="submission" date="2016-11" db="EMBL/GenBank/DDBJ databases">
        <authorList>
            <person name="Jaros S."/>
            <person name="Januszkiewicz K."/>
            <person name="Wedrychowicz H."/>
        </authorList>
    </citation>
    <scope>NUCLEOTIDE SEQUENCE [LARGE SCALE GENOMIC DNA]</scope>
    <source>
        <strain evidence="2 3">DSM 28715</strain>
    </source>
</reference>
<evidence type="ECO:0000313" key="2">
    <source>
        <dbReference type="EMBL" id="SHG87061.1"/>
    </source>
</evidence>
<organism evidence="2 3">
    <name type="scientific">Cognatiyoonia sediminum</name>
    <dbReference type="NCBI Taxonomy" id="1508389"/>
    <lineage>
        <taxon>Bacteria</taxon>
        <taxon>Pseudomonadati</taxon>
        <taxon>Pseudomonadota</taxon>
        <taxon>Alphaproteobacteria</taxon>
        <taxon>Rhodobacterales</taxon>
        <taxon>Paracoccaceae</taxon>
        <taxon>Cognatiyoonia</taxon>
    </lineage>
</organism>
<dbReference type="Gene3D" id="3.40.630.30">
    <property type="match status" value="1"/>
</dbReference>
<dbReference type="Pfam" id="PF14542">
    <property type="entry name" value="Acetyltransf_CG"/>
    <property type="match status" value="1"/>
</dbReference>
<dbReference type="PANTHER" id="PTHR31435">
    <property type="entry name" value="PROTEIN NATD1"/>
    <property type="match status" value="1"/>
</dbReference>
<dbReference type="CDD" id="cd04301">
    <property type="entry name" value="NAT_SF"/>
    <property type="match status" value="1"/>
</dbReference>
<dbReference type="InterPro" id="IPR016181">
    <property type="entry name" value="Acyl_CoA_acyltransferase"/>
</dbReference>
<dbReference type="STRING" id="1508389.SAMN05444003_1317"/>
<gene>
    <name evidence="2" type="ORF">SAMN05444003_1317</name>
</gene>
<proteinExistence type="predicted"/>
<evidence type="ECO:0000313" key="3">
    <source>
        <dbReference type="Proteomes" id="UP000184074"/>
    </source>
</evidence>
<dbReference type="InterPro" id="IPR031165">
    <property type="entry name" value="GNAT_YJDJ"/>
</dbReference>
<dbReference type="RefSeq" id="WP_072900016.1">
    <property type="nucleotide sequence ID" value="NZ_FQXB01000001.1"/>
</dbReference>
<protein>
    <recommendedName>
        <fullName evidence="1">N-acetyltransferase domain-containing protein</fullName>
    </recommendedName>
</protein>
<evidence type="ECO:0000259" key="1">
    <source>
        <dbReference type="PROSITE" id="PS51729"/>
    </source>
</evidence>